<accession>A0A0G2EYN8</accession>
<dbReference type="Gene3D" id="2.60.200.20">
    <property type="match status" value="1"/>
</dbReference>
<gene>
    <name evidence="1" type="ORF">UCDDS831_g00933</name>
</gene>
<reference evidence="1 2" key="2">
    <citation type="submission" date="2015-05" db="EMBL/GenBank/DDBJ databases">
        <title>Distinctive expansion of gene families associated with plant cell wall degradation and secondary metabolism in the genomes of grapevine trunk pathogens.</title>
        <authorList>
            <person name="Lawrence D.P."/>
            <person name="Travadon R."/>
            <person name="Rolshausen P.E."/>
            <person name="Baumgartner K."/>
        </authorList>
    </citation>
    <scope>NUCLEOTIDE SEQUENCE [LARGE SCALE GENOMIC DNA]</scope>
    <source>
        <strain evidence="1">DS831</strain>
    </source>
</reference>
<protein>
    <recommendedName>
        <fullName evidence="3">FHA domain-containing protein</fullName>
    </recommendedName>
</protein>
<dbReference type="InterPro" id="IPR008984">
    <property type="entry name" value="SMAD_FHA_dom_sf"/>
</dbReference>
<name>A0A0G2EYN8_9PEZI</name>
<sequence length="170" mass="19037">MSGQCELKLICENERDGKPEGAEHIPVRKVKLSRVGLFIGSYIGLSDNMRGPSATNLHVNSPLVATYHVRLRAATDTTIEILTLAHMQGTWLNGHLMVPNVWYEIGSGAELRLGRTSIIENVIYYAPRYHVRFEPVGLGELAGPGQKRDLWVVISYYGRWCTWYGGRSGH</sequence>
<dbReference type="Proteomes" id="UP000034182">
    <property type="component" value="Unassembled WGS sequence"/>
</dbReference>
<proteinExistence type="predicted"/>
<dbReference type="EMBL" id="LAQI01000024">
    <property type="protein sequence ID" value="KKY27186.1"/>
    <property type="molecule type" value="Genomic_DNA"/>
</dbReference>
<evidence type="ECO:0000313" key="1">
    <source>
        <dbReference type="EMBL" id="KKY27186.1"/>
    </source>
</evidence>
<dbReference type="AlphaFoldDB" id="A0A0G2EYN8"/>
<reference evidence="1 2" key="1">
    <citation type="submission" date="2015-03" db="EMBL/GenBank/DDBJ databases">
        <authorList>
            <person name="Morales-Cruz A."/>
            <person name="Amrine K.C."/>
            <person name="Cantu D."/>
        </authorList>
    </citation>
    <scope>NUCLEOTIDE SEQUENCE [LARGE SCALE GENOMIC DNA]</scope>
    <source>
        <strain evidence="1">DS831</strain>
    </source>
</reference>
<dbReference type="SUPFAM" id="SSF49879">
    <property type="entry name" value="SMAD/FHA domain"/>
    <property type="match status" value="1"/>
</dbReference>
<evidence type="ECO:0000313" key="2">
    <source>
        <dbReference type="Proteomes" id="UP000034182"/>
    </source>
</evidence>
<comment type="caution">
    <text evidence="1">The sequence shown here is derived from an EMBL/GenBank/DDBJ whole genome shotgun (WGS) entry which is preliminary data.</text>
</comment>
<evidence type="ECO:0008006" key="3">
    <source>
        <dbReference type="Google" id="ProtNLM"/>
    </source>
</evidence>
<organism evidence="1 2">
    <name type="scientific">Diplodia seriata</name>
    <dbReference type="NCBI Taxonomy" id="420778"/>
    <lineage>
        <taxon>Eukaryota</taxon>
        <taxon>Fungi</taxon>
        <taxon>Dikarya</taxon>
        <taxon>Ascomycota</taxon>
        <taxon>Pezizomycotina</taxon>
        <taxon>Dothideomycetes</taxon>
        <taxon>Dothideomycetes incertae sedis</taxon>
        <taxon>Botryosphaeriales</taxon>
        <taxon>Botryosphaeriaceae</taxon>
        <taxon>Diplodia</taxon>
    </lineage>
</organism>